<feature type="transmembrane region" description="Helical" evidence="7">
    <location>
        <begin position="256"/>
        <end position="275"/>
    </location>
</feature>
<dbReference type="KEGG" id="grc:GI584_18770"/>
<dbReference type="CDD" id="cd06261">
    <property type="entry name" value="TM_PBP2"/>
    <property type="match status" value="1"/>
</dbReference>
<dbReference type="SUPFAM" id="SSF161098">
    <property type="entry name" value="MetI-like"/>
    <property type="match status" value="1"/>
</dbReference>
<feature type="transmembrane region" description="Helical" evidence="7">
    <location>
        <begin position="182"/>
        <end position="207"/>
    </location>
</feature>
<comment type="subcellular location">
    <subcellularLocation>
        <location evidence="1 7">Cell membrane</location>
        <topology evidence="1 7">Multi-pass membrane protein</topology>
    </subcellularLocation>
</comment>
<reference evidence="9 10" key="1">
    <citation type="submission" date="2019-11" db="EMBL/GenBank/DDBJ databases">
        <title>Gracilibacillus salitolerans sp. nov., a moderate halophile isolated from a saline soil in northwest China.</title>
        <authorList>
            <person name="Gan L."/>
        </authorList>
    </citation>
    <scope>NUCLEOTIDE SEQUENCE [LARGE SCALE GENOMIC DNA]</scope>
    <source>
        <strain evidence="9 10">SCU50</strain>
    </source>
</reference>
<feature type="transmembrane region" description="Helical" evidence="7">
    <location>
        <begin position="74"/>
        <end position="97"/>
    </location>
</feature>
<evidence type="ECO:0000256" key="1">
    <source>
        <dbReference type="ARBA" id="ARBA00004651"/>
    </source>
</evidence>
<dbReference type="GO" id="GO:0005886">
    <property type="term" value="C:plasma membrane"/>
    <property type="evidence" value="ECO:0007669"/>
    <property type="project" value="UniProtKB-SubCell"/>
</dbReference>
<name>A0A5Q2TQH0_9BACI</name>
<organism evidence="9 10">
    <name type="scientific">Gracilibacillus salitolerans</name>
    <dbReference type="NCBI Taxonomy" id="2663022"/>
    <lineage>
        <taxon>Bacteria</taxon>
        <taxon>Bacillati</taxon>
        <taxon>Bacillota</taxon>
        <taxon>Bacilli</taxon>
        <taxon>Bacillales</taxon>
        <taxon>Bacillaceae</taxon>
        <taxon>Gracilibacillus</taxon>
    </lineage>
</organism>
<dbReference type="PANTHER" id="PTHR43744">
    <property type="entry name" value="ABC TRANSPORTER PERMEASE PROTEIN MG189-RELATED-RELATED"/>
    <property type="match status" value="1"/>
</dbReference>
<keyword evidence="10" id="KW-1185">Reference proteome</keyword>
<feature type="transmembrane region" description="Helical" evidence="7">
    <location>
        <begin position="12"/>
        <end position="34"/>
    </location>
</feature>
<keyword evidence="2 7" id="KW-0813">Transport</keyword>
<dbReference type="AlphaFoldDB" id="A0A5Q2TQH0"/>
<dbReference type="GO" id="GO:0055085">
    <property type="term" value="P:transmembrane transport"/>
    <property type="evidence" value="ECO:0007669"/>
    <property type="project" value="InterPro"/>
</dbReference>
<proteinExistence type="inferred from homology"/>
<evidence type="ECO:0000256" key="4">
    <source>
        <dbReference type="ARBA" id="ARBA00022692"/>
    </source>
</evidence>
<feature type="transmembrane region" description="Helical" evidence="7">
    <location>
        <begin position="109"/>
        <end position="129"/>
    </location>
</feature>
<dbReference type="PANTHER" id="PTHR43744:SF9">
    <property type="entry name" value="POLYGALACTURONAN_RHAMNOGALACTURONAN TRANSPORT SYSTEM PERMEASE PROTEIN YTCP"/>
    <property type="match status" value="1"/>
</dbReference>
<dbReference type="InterPro" id="IPR000515">
    <property type="entry name" value="MetI-like"/>
</dbReference>
<sequence>MIKKSVGDKVFDVSNLIFLGIMSIVTIFPIYYVVVVSFTDPIEYLQKSMVLFPENWSLASYEYLLSSGAFVQSLGVSTFLTVVGTACSLVITSSFAYALSRKKFKGRKFILLLVLFTILFNPGIIPNYLLVKELGLINSLWSVILVSLSNGWFVILMKGFYDSIPDTLVEAATIDGCNDLTAWIKIILPLSLPSIAAFGLFFAVQYWNQYFNALLYLNESSKWPIQVLLQNMLIDASSSSLGDVDPLLQPPPSETLKMAAVVIAIVPILMIYPFLQKHFAKGVMIGSIKE</sequence>
<evidence type="ECO:0000313" key="10">
    <source>
        <dbReference type="Proteomes" id="UP000339690"/>
    </source>
</evidence>
<evidence type="ECO:0000256" key="3">
    <source>
        <dbReference type="ARBA" id="ARBA00022475"/>
    </source>
</evidence>
<keyword evidence="6 7" id="KW-0472">Membrane</keyword>
<accession>A0A5Q2TQH0</accession>
<keyword evidence="3" id="KW-1003">Cell membrane</keyword>
<evidence type="ECO:0000256" key="6">
    <source>
        <dbReference type="ARBA" id="ARBA00023136"/>
    </source>
</evidence>
<dbReference type="Pfam" id="PF00528">
    <property type="entry name" value="BPD_transp_1"/>
    <property type="match status" value="1"/>
</dbReference>
<evidence type="ECO:0000256" key="2">
    <source>
        <dbReference type="ARBA" id="ARBA00022448"/>
    </source>
</evidence>
<dbReference type="RefSeq" id="WP_100359267.1">
    <property type="nucleotide sequence ID" value="NZ_CP045915.1"/>
</dbReference>
<evidence type="ECO:0000259" key="8">
    <source>
        <dbReference type="PROSITE" id="PS50928"/>
    </source>
</evidence>
<comment type="similarity">
    <text evidence="7">Belongs to the binding-protein-dependent transport system permease family.</text>
</comment>
<dbReference type="Gene3D" id="1.10.3720.10">
    <property type="entry name" value="MetI-like"/>
    <property type="match status" value="1"/>
</dbReference>
<evidence type="ECO:0000256" key="7">
    <source>
        <dbReference type="RuleBase" id="RU363032"/>
    </source>
</evidence>
<keyword evidence="5 7" id="KW-1133">Transmembrane helix</keyword>
<dbReference type="PROSITE" id="PS50928">
    <property type="entry name" value="ABC_TM1"/>
    <property type="match status" value="1"/>
</dbReference>
<dbReference type="EMBL" id="CP045915">
    <property type="protein sequence ID" value="QGH35970.1"/>
    <property type="molecule type" value="Genomic_DNA"/>
</dbReference>
<gene>
    <name evidence="9" type="ORF">GI584_18770</name>
</gene>
<keyword evidence="4 7" id="KW-0812">Transmembrane</keyword>
<protein>
    <submittedName>
        <fullName evidence="9">ABC transporter permease subunit</fullName>
    </submittedName>
</protein>
<evidence type="ECO:0000256" key="5">
    <source>
        <dbReference type="ARBA" id="ARBA00022989"/>
    </source>
</evidence>
<feature type="transmembrane region" description="Helical" evidence="7">
    <location>
        <begin position="141"/>
        <end position="161"/>
    </location>
</feature>
<dbReference type="Proteomes" id="UP000339690">
    <property type="component" value="Chromosome"/>
</dbReference>
<evidence type="ECO:0000313" key="9">
    <source>
        <dbReference type="EMBL" id="QGH35970.1"/>
    </source>
</evidence>
<dbReference type="InterPro" id="IPR035906">
    <property type="entry name" value="MetI-like_sf"/>
</dbReference>
<feature type="domain" description="ABC transmembrane type-1" evidence="8">
    <location>
        <begin position="74"/>
        <end position="275"/>
    </location>
</feature>